<dbReference type="InterPro" id="IPR001296">
    <property type="entry name" value="Glyco_trans_1"/>
</dbReference>
<dbReference type="EC" id="2.4.1.14" evidence="2"/>
<protein>
    <recommendedName>
        <fullName evidence="2">sucrose-phosphate synthase</fullName>
        <ecNumber evidence="2">2.4.1.14</ecNumber>
    </recommendedName>
</protein>
<name>A0ABR2GHY6_9ROSI</name>
<evidence type="ECO:0000256" key="4">
    <source>
        <dbReference type="ARBA" id="ARBA00022679"/>
    </source>
</evidence>
<dbReference type="Proteomes" id="UP001472677">
    <property type="component" value="Unassembled WGS sequence"/>
</dbReference>
<evidence type="ECO:0000313" key="8">
    <source>
        <dbReference type="Proteomes" id="UP001472677"/>
    </source>
</evidence>
<dbReference type="PANTHER" id="PTHR46039:SF7">
    <property type="entry name" value="SUCROSE-PHOSPHATE SYNTHASE 2-RELATED"/>
    <property type="match status" value="1"/>
</dbReference>
<dbReference type="SUPFAM" id="SSF53756">
    <property type="entry name" value="UDP-Glycosyltransferase/glycogen phosphorylase"/>
    <property type="match status" value="1"/>
</dbReference>
<evidence type="ECO:0000313" key="7">
    <source>
        <dbReference type="EMBL" id="KAK8602543.1"/>
    </source>
</evidence>
<dbReference type="PANTHER" id="PTHR46039">
    <property type="entry name" value="SUCROSE-PHOSPHATE SYNTHASE 3-RELATED"/>
    <property type="match status" value="1"/>
</dbReference>
<accession>A0ABR2GHY6</accession>
<sequence>MVRGVNCHGRFVPRMVVIPFFMNPRKPMILALARPDPKKNIATLVKAFGEGRPLKKFSNLTLIMRNHDNIGNVWNQCNCASKHQGQYEVPDIYCLAAKTKGVFINPAFIEPFGLTLIEVAAYGLPIVATKIGGHIDIHKVLDNGVLVDPHDQQSIADALLKLVSDKQSWARCRQNGFYLDSVDGKSNLENALLKLSKGYYRSCRKVIWERVLLDLYYRHPCGYLIQSLLISASINPLDFDAFICNSGGELYYPSTSSEDSTGLSLHGGLGLSITHSIQLQWGGLKENFG</sequence>
<dbReference type="Gene3D" id="3.40.50.2000">
    <property type="entry name" value="Glycogen Phosphorylase B"/>
    <property type="match status" value="1"/>
</dbReference>
<dbReference type="InterPro" id="IPR044161">
    <property type="entry name" value="SPS"/>
</dbReference>
<evidence type="ECO:0000256" key="5">
    <source>
        <dbReference type="ARBA" id="ARBA00047471"/>
    </source>
</evidence>
<reference evidence="7 8" key="1">
    <citation type="journal article" date="2024" name="G3 (Bethesda)">
        <title>Genome assembly of Hibiscus sabdariffa L. provides insights into metabolisms of medicinal natural products.</title>
        <authorList>
            <person name="Kim T."/>
        </authorList>
    </citation>
    <scope>NUCLEOTIDE SEQUENCE [LARGE SCALE GENOMIC DNA]</scope>
    <source>
        <strain evidence="7">TK-2024</strain>
        <tissue evidence="7">Old leaves</tissue>
    </source>
</reference>
<organism evidence="7 8">
    <name type="scientific">Hibiscus sabdariffa</name>
    <name type="common">roselle</name>
    <dbReference type="NCBI Taxonomy" id="183260"/>
    <lineage>
        <taxon>Eukaryota</taxon>
        <taxon>Viridiplantae</taxon>
        <taxon>Streptophyta</taxon>
        <taxon>Embryophyta</taxon>
        <taxon>Tracheophyta</taxon>
        <taxon>Spermatophyta</taxon>
        <taxon>Magnoliopsida</taxon>
        <taxon>eudicotyledons</taxon>
        <taxon>Gunneridae</taxon>
        <taxon>Pentapetalae</taxon>
        <taxon>rosids</taxon>
        <taxon>malvids</taxon>
        <taxon>Malvales</taxon>
        <taxon>Malvaceae</taxon>
        <taxon>Malvoideae</taxon>
        <taxon>Hibiscus</taxon>
    </lineage>
</organism>
<dbReference type="EMBL" id="JBBPBM010000001">
    <property type="protein sequence ID" value="KAK8602543.1"/>
    <property type="molecule type" value="Genomic_DNA"/>
</dbReference>
<dbReference type="Pfam" id="PF00534">
    <property type="entry name" value="Glycos_transf_1"/>
    <property type="match status" value="1"/>
</dbReference>
<evidence type="ECO:0000256" key="1">
    <source>
        <dbReference type="ARBA" id="ARBA00006530"/>
    </source>
</evidence>
<gene>
    <name evidence="7" type="ORF">V6N12_052349</name>
</gene>
<feature type="domain" description="Glycosyl transferase family 1" evidence="6">
    <location>
        <begin position="24"/>
        <end position="176"/>
    </location>
</feature>
<proteinExistence type="inferred from homology"/>
<keyword evidence="3" id="KW-0328">Glycosyltransferase</keyword>
<comment type="catalytic activity">
    <reaction evidence="5">
        <text>beta-D-fructose 6-phosphate + UDP-alpha-D-glucose = sucrose 6(F)-phosphate + UDP + H(+)</text>
        <dbReference type="Rhea" id="RHEA:22172"/>
        <dbReference type="ChEBI" id="CHEBI:15378"/>
        <dbReference type="ChEBI" id="CHEBI:57634"/>
        <dbReference type="ChEBI" id="CHEBI:57723"/>
        <dbReference type="ChEBI" id="CHEBI:58223"/>
        <dbReference type="ChEBI" id="CHEBI:58885"/>
        <dbReference type="EC" id="2.4.1.14"/>
    </reaction>
</comment>
<keyword evidence="8" id="KW-1185">Reference proteome</keyword>
<keyword evidence="4" id="KW-0808">Transferase</keyword>
<comment type="similarity">
    <text evidence="1">Belongs to the glycosyltransferase 1 family.</text>
</comment>
<evidence type="ECO:0000256" key="3">
    <source>
        <dbReference type="ARBA" id="ARBA00022676"/>
    </source>
</evidence>
<evidence type="ECO:0000256" key="2">
    <source>
        <dbReference type="ARBA" id="ARBA00012536"/>
    </source>
</evidence>
<comment type="caution">
    <text evidence="7">The sequence shown here is derived from an EMBL/GenBank/DDBJ whole genome shotgun (WGS) entry which is preliminary data.</text>
</comment>
<evidence type="ECO:0000259" key="6">
    <source>
        <dbReference type="Pfam" id="PF00534"/>
    </source>
</evidence>